<keyword evidence="2" id="KW-1185">Reference proteome</keyword>
<proteinExistence type="predicted"/>
<dbReference type="AlphaFoldDB" id="A0A7C8IPJ6"/>
<dbReference type="OrthoDB" id="1028014at2759"/>
<dbReference type="Proteomes" id="UP000481858">
    <property type="component" value="Unassembled WGS sequence"/>
</dbReference>
<evidence type="ECO:0000313" key="2">
    <source>
        <dbReference type="Proteomes" id="UP000481858"/>
    </source>
</evidence>
<dbReference type="InterPro" id="IPR046341">
    <property type="entry name" value="SET_dom_sf"/>
</dbReference>
<evidence type="ECO:0008006" key="3">
    <source>
        <dbReference type="Google" id="ProtNLM"/>
    </source>
</evidence>
<accession>A0A7C8IPJ6</accession>
<dbReference type="SUPFAM" id="SSF82199">
    <property type="entry name" value="SET domain"/>
    <property type="match status" value="1"/>
</dbReference>
<comment type="caution">
    <text evidence="1">The sequence shown here is derived from an EMBL/GenBank/DDBJ whole genome shotgun (WGS) entry which is preliminary data.</text>
</comment>
<name>A0A7C8IPJ6_9PEZI</name>
<sequence>MSDISLSEDYEWPFEVRPADDKGMGAFATRDIKPGEIVLVDFTTIILGGDDLVEQAWNLVKIYEALSPEEQEQWGSLAATSSEGQRRASIVGWGFACDCPKCNGGADTYTASLENARDAANGIEQDENRPLPVFGDTTEEIGQRINNQINILREIYQKKGPEDEDKSIHKELVFALMEGADYERLQWITFLKAGNPEEGEKHLKPYVDFVFEGKAIAEAVWPITHEILQYIRVDEIKARLRWNNKDAIAMSYQGGTGQ</sequence>
<dbReference type="InParanoid" id="A0A7C8IPJ6"/>
<gene>
    <name evidence="1" type="ORF">GQX73_g7180</name>
</gene>
<reference evidence="1 2" key="1">
    <citation type="submission" date="2019-12" db="EMBL/GenBank/DDBJ databases">
        <title>Draft genome sequence of the ascomycete Xylaria multiplex DSM 110363.</title>
        <authorList>
            <person name="Buettner E."/>
            <person name="Kellner H."/>
        </authorList>
    </citation>
    <scope>NUCLEOTIDE SEQUENCE [LARGE SCALE GENOMIC DNA]</scope>
    <source>
        <strain evidence="1 2">DSM 110363</strain>
    </source>
</reference>
<protein>
    <recommendedName>
        <fullName evidence="3">SET domain-containing protein</fullName>
    </recommendedName>
</protein>
<organism evidence="1 2">
    <name type="scientific">Xylaria multiplex</name>
    <dbReference type="NCBI Taxonomy" id="323545"/>
    <lineage>
        <taxon>Eukaryota</taxon>
        <taxon>Fungi</taxon>
        <taxon>Dikarya</taxon>
        <taxon>Ascomycota</taxon>
        <taxon>Pezizomycotina</taxon>
        <taxon>Sordariomycetes</taxon>
        <taxon>Xylariomycetidae</taxon>
        <taxon>Xylariales</taxon>
        <taxon>Xylariaceae</taxon>
        <taxon>Xylaria</taxon>
    </lineage>
</organism>
<dbReference type="EMBL" id="WUBL01000090">
    <property type="protein sequence ID" value="KAF2966403.1"/>
    <property type="molecule type" value="Genomic_DNA"/>
</dbReference>
<evidence type="ECO:0000313" key="1">
    <source>
        <dbReference type="EMBL" id="KAF2966403.1"/>
    </source>
</evidence>